<dbReference type="Proteomes" id="UP000001055">
    <property type="component" value="Unassembled WGS sequence"/>
</dbReference>
<dbReference type="GeneID" id="5980775"/>
<reference evidence="3" key="1">
    <citation type="journal article" date="2007" name="Plant Cell">
        <title>Dothideomycete-plant interactions illuminated by genome sequencing and EST analysis of the wheat pathogen Stagonospora nodorum.</title>
        <authorList>
            <person name="Hane J.K."/>
            <person name="Lowe R.G."/>
            <person name="Solomon P.S."/>
            <person name="Tan K.C."/>
            <person name="Schoch C.L."/>
            <person name="Spatafora J.W."/>
            <person name="Crous P.W."/>
            <person name="Kodira C."/>
            <person name="Birren B.W."/>
            <person name="Galagan J.E."/>
            <person name="Torriani S.F."/>
            <person name="McDonald B.A."/>
            <person name="Oliver R.P."/>
        </authorList>
    </citation>
    <scope>NUCLEOTIDE SEQUENCE [LARGE SCALE GENOMIC DNA]</scope>
    <source>
        <strain evidence="3">SN15 / ATCC MYA-4574 / FGSC 10173</strain>
    </source>
</reference>
<dbReference type="KEGG" id="pno:SNOG_13649"/>
<evidence type="ECO:0000313" key="2">
    <source>
        <dbReference type="EMBL" id="EAT79096.1"/>
    </source>
</evidence>
<feature type="region of interest" description="Disordered" evidence="1">
    <location>
        <begin position="31"/>
        <end position="52"/>
    </location>
</feature>
<gene>
    <name evidence="2" type="ORF">SNOG_13649</name>
</gene>
<dbReference type="InParanoid" id="Q0U3L5"/>
<evidence type="ECO:0000313" key="3">
    <source>
        <dbReference type="Proteomes" id="UP000001055"/>
    </source>
</evidence>
<proteinExistence type="predicted"/>
<dbReference type="AlphaFoldDB" id="Q0U3L5"/>
<accession>Q0U3L5</accession>
<name>Q0U3L5_PHANO</name>
<sequence>MPTLRVSHLIIHGYASLGVPLRDIVSKWKSACMDSRPPKPRPSTSFGMGLEWPTPEVNTRFREASAAGHTSAPLMAAN</sequence>
<organism evidence="2 3">
    <name type="scientific">Phaeosphaeria nodorum (strain SN15 / ATCC MYA-4574 / FGSC 10173)</name>
    <name type="common">Glume blotch fungus</name>
    <name type="synonym">Parastagonospora nodorum</name>
    <dbReference type="NCBI Taxonomy" id="321614"/>
    <lineage>
        <taxon>Eukaryota</taxon>
        <taxon>Fungi</taxon>
        <taxon>Dikarya</taxon>
        <taxon>Ascomycota</taxon>
        <taxon>Pezizomycotina</taxon>
        <taxon>Dothideomycetes</taxon>
        <taxon>Pleosporomycetidae</taxon>
        <taxon>Pleosporales</taxon>
        <taxon>Pleosporineae</taxon>
        <taxon>Phaeosphaeriaceae</taxon>
        <taxon>Parastagonospora</taxon>
    </lineage>
</organism>
<dbReference type="EMBL" id="CH445351">
    <property type="protein sequence ID" value="EAT79096.1"/>
    <property type="molecule type" value="Genomic_DNA"/>
</dbReference>
<protein>
    <submittedName>
        <fullName evidence="2">Uncharacterized protein</fullName>
    </submittedName>
</protein>
<dbReference type="RefSeq" id="XP_001803855.1">
    <property type="nucleotide sequence ID" value="XM_001803803.1"/>
</dbReference>
<evidence type="ECO:0000256" key="1">
    <source>
        <dbReference type="SAM" id="MobiDB-lite"/>
    </source>
</evidence>